<evidence type="ECO:0000256" key="1">
    <source>
        <dbReference type="SAM" id="MobiDB-lite"/>
    </source>
</evidence>
<accession>A0A7S4F8H7</accession>
<proteinExistence type="predicted"/>
<feature type="domain" description="WLM" evidence="2">
    <location>
        <begin position="1"/>
        <end position="133"/>
    </location>
</feature>
<dbReference type="EMBL" id="HBIZ01049807">
    <property type="protein sequence ID" value="CAE0779230.1"/>
    <property type="molecule type" value="Transcribed_RNA"/>
</dbReference>
<feature type="compositionally biased region" description="Low complexity" evidence="1">
    <location>
        <begin position="125"/>
        <end position="139"/>
    </location>
</feature>
<name>A0A7S4F8H7_CHRCT</name>
<dbReference type="PANTHER" id="PTHR47796">
    <property type="entry name" value="ZINC METALLOPROTEINASE-LIKE PROTEIN"/>
    <property type="match status" value="1"/>
</dbReference>
<organism evidence="3">
    <name type="scientific">Chrysotila carterae</name>
    <name type="common">Marine alga</name>
    <name type="synonym">Syracosphaera carterae</name>
    <dbReference type="NCBI Taxonomy" id="13221"/>
    <lineage>
        <taxon>Eukaryota</taxon>
        <taxon>Haptista</taxon>
        <taxon>Haptophyta</taxon>
        <taxon>Prymnesiophyceae</taxon>
        <taxon>Isochrysidales</taxon>
        <taxon>Isochrysidaceae</taxon>
        <taxon>Chrysotila</taxon>
    </lineage>
</organism>
<evidence type="ECO:0000313" key="3">
    <source>
        <dbReference type="EMBL" id="CAE0779230.1"/>
    </source>
</evidence>
<sequence>MPPEGLVGVSQSCLMGLNKNKGQEILLRLRTDDWRGLRSYNAVIDVLMHELAHNVHGDHDADFKALNSQLKREYVLHRSRLGQGRTTGAAQVFTPTTAVSGLSDEDGAAVLGGRQTSADPRRAAAEAALARHAPANQQR</sequence>
<dbReference type="PANTHER" id="PTHR47796:SF1">
    <property type="entry name" value="OS08G0500800 PROTEIN"/>
    <property type="match status" value="1"/>
</dbReference>
<dbReference type="AlphaFoldDB" id="A0A7S4F8H7"/>
<reference evidence="3" key="1">
    <citation type="submission" date="2021-01" db="EMBL/GenBank/DDBJ databases">
        <authorList>
            <person name="Corre E."/>
            <person name="Pelletier E."/>
            <person name="Niang G."/>
            <person name="Scheremetjew M."/>
            <person name="Finn R."/>
            <person name="Kale V."/>
            <person name="Holt S."/>
            <person name="Cochrane G."/>
            <person name="Meng A."/>
            <person name="Brown T."/>
            <person name="Cohen L."/>
        </authorList>
    </citation>
    <scope>NUCLEOTIDE SEQUENCE</scope>
    <source>
        <strain evidence="3">CCMP645</strain>
    </source>
</reference>
<feature type="region of interest" description="Disordered" evidence="1">
    <location>
        <begin position="104"/>
        <end position="139"/>
    </location>
</feature>
<dbReference type="Pfam" id="PF08325">
    <property type="entry name" value="WLM"/>
    <property type="match status" value="1"/>
</dbReference>
<gene>
    <name evidence="3" type="ORF">PCAR00345_LOCUS31869</name>
</gene>
<dbReference type="PROSITE" id="PS51397">
    <property type="entry name" value="WLM"/>
    <property type="match status" value="1"/>
</dbReference>
<dbReference type="InterPro" id="IPR013536">
    <property type="entry name" value="WLM_dom"/>
</dbReference>
<protein>
    <recommendedName>
        <fullName evidence="2">WLM domain-containing protein</fullName>
    </recommendedName>
</protein>
<evidence type="ECO:0000259" key="2">
    <source>
        <dbReference type="PROSITE" id="PS51397"/>
    </source>
</evidence>